<evidence type="ECO:0000259" key="9">
    <source>
        <dbReference type="PROSITE" id="PS51192"/>
    </source>
</evidence>
<dbReference type="GO" id="GO:0008094">
    <property type="term" value="F:ATP-dependent activity, acting on DNA"/>
    <property type="evidence" value="ECO:0007669"/>
    <property type="project" value="TreeGrafter"/>
</dbReference>
<feature type="compositionally biased region" description="Acidic residues" evidence="7">
    <location>
        <begin position="987"/>
        <end position="999"/>
    </location>
</feature>
<dbReference type="InterPro" id="IPR027417">
    <property type="entry name" value="P-loop_NTPase"/>
</dbReference>
<comment type="similarity">
    <text evidence="1">Belongs to the SNF2/RAD54 helicase family.</text>
</comment>
<dbReference type="InterPro" id="IPR038718">
    <property type="entry name" value="SNF2-like_sf"/>
</dbReference>
<dbReference type="InterPro" id="IPR013083">
    <property type="entry name" value="Znf_RING/FYVE/PHD"/>
</dbReference>
<dbReference type="Gene3D" id="3.40.50.300">
    <property type="entry name" value="P-loop containing nucleotide triphosphate hydrolases"/>
    <property type="match status" value="1"/>
</dbReference>
<dbReference type="SMART" id="SM00487">
    <property type="entry name" value="DEXDc"/>
    <property type="match status" value="1"/>
</dbReference>
<dbReference type="GeneID" id="34576804"/>
<feature type="compositionally biased region" description="Basic residues" evidence="7">
    <location>
        <begin position="357"/>
        <end position="369"/>
    </location>
</feature>
<dbReference type="Gene3D" id="3.30.40.10">
    <property type="entry name" value="Zinc/RING finger domain, C3HC4 (zinc finger)"/>
    <property type="match status" value="1"/>
</dbReference>
<feature type="compositionally biased region" description="Basic residues" evidence="7">
    <location>
        <begin position="950"/>
        <end position="971"/>
    </location>
</feature>
<dbReference type="Gene3D" id="3.40.50.10810">
    <property type="entry name" value="Tandem AAA-ATPase domain"/>
    <property type="match status" value="1"/>
</dbReference>
<evidence type="ECO:0000256" key="6">
    <source>
        <dbReference type="PROSITE-ProRule" id="PRU00175"/>
    </source>
</evidence>
<dbReference type="GO" id="GO:0005524">
    <property type="term" value="F:ATP binding"/>
    <property type="evidence" value="ECO:0007669"/>
    <property type="project" value="UniProtKB-KW"/>
</dbReference>
<keyword evidence="3" id="KW-0378">Hydrolase</keyword>
<dbReference type="InterPro" id="IPR014001">
    <property type="entry name" value="Helicase_ATP-bd"/>
</dbReference>
<dbReference type="RefSeq" id="XP_022488357.1">
    <property type="nucleotide sequence ID" value="XM_022632070.1"/>
</dbReference>
<feature type="region of interest" description="Disordered" evidence="7">
    <location>
        <begin position="340"/>
        <end position="370"/>
    </location>
</feature>
<dbReference type="CDD" id="cd18793">
    <property type="entry name" value="SF2_C_SNF"/>
    <property type="match status" value="1"/>
</dbReference>
<protein>
    <recommendedName>
        <fullName evidence="12">Helicase ATP-binding domain-containing protein</fullName>
    </recommendedName>
</protein>
<keyword evidence="6" id="KW-0863">Zinc-finger</keyword>
<keyword evidence="2" id="KW-0547">Nucleotide-binding</keyword>
<organism evidence="10 11">
    <name type="scientific">Penicillium arizonense</name>
    <dbReference type="NCBI Taxonomy" id="1835702"/>
    <lineage>
        <taxon>Eukaryota</taxon>
        <taxon>Fungi</taxon>
        <taxon>Dikarya</taxon>
        <taxon>Ascomycota</taxon>
        <taxon>Pezizomycotina</taxon>
        <taxon>Eurotiomycetes</taxon>
        <taxon>Eurotiomycetidae</taxon>
        <taxon>Eurotiales</taxon>
        <taxon>Aspergillaceae</taxon>
        <taxon>Penicillium</taxon>
    </lineage>
</organism>
<dbReference type="AlphaFoldDB" id="A0A1F5LI77"/>
<evidence type="ECO:0000256" key="3">
    <source>
        <dbReference type="ARBA" id="ARBA00022801"/>
    </source>
</evidence>
<proteinExistence type="inferred from homology"/>
<dbReference type="STRING" id="1835702.A0A1F5LI77"/>
<feature type="region of interest" description="Disordered" evidence="7">
    <location>
        <begin position="939"/>
        <end position="999"/>
    </location>
</feature>
<dbReference type="SUPFAM" id="SSF57850">
    <property type="entry name" value="RING/U-box"/>
    <property type="match status" value="1"/>
</dbReference>
<name>A0A1F5LI77_PENAI</name>
<dbReference type="PROSITE" id="PS51192">
    <property type="entry name" value="HELICASE_ATP_BIND_1"/>
    <property type="match status" value="1"/>
</dbReference>
<feature type="compositionally biased region" description="Acidic residues" evidence="7">
    <location>
        <begin position="282"/>
        <end position="297"/>
    </location>
</feature>
<dbReference type="GO" id="GO:0004386">
    <property type="term" value="F:helicase activity"/>
    <property type="evidence" value="ECO:0007669"/>
    <property type="project" value="UniProtKB-KW"/>
</dbReference>
<evidence type="ECO:0000259" key="8">
    <source>
        <dbReference type="PROSITE" id="PS50089"/>
    </source>
</evidence>
<feature type="compositionally biased region" description="Basic and acidic residues" evidence="7">
    <location>
        <begin position="119"/>
        <end position="137"/>
    </location>
</feature>
<evidence type="ECO:0000256" key="5">
    <source>
        <dbReference type="ARBA" id="ARBA00022840"/>
    </source>
</evidence>
<feature type="domain" description="Helicase ATP-binding" evidence="9">
    <location>
        <begin position="473"/>
        <end position="665"/>
    </location>
</feature>
<feature type="domain" description="RING-type" evidence="8">
    <location>
        <begin position="871"/>
        <end position="917"/>
    </location>
</feature>
<dbReference type="PANTHER" id="PTHR45626">
    <property type="entry name" value="TRANSCRIPTION TERMINATION FACTOR 2-RELATED"/>
    <property type="match status" value="1"/>
</dbReference>
<dbReference type="Proteomes" id="UP000177622">
    <property type="component" value="Unassembled WGS sequence"/>
</dbReference>
<keyword evidence="6" id="KW-0862">Zinc</keyword>
<dbReference type="GO" id="GO:0016787">
    <property type="term" value="F:hydrolase activity"/>
    <property type="evidence" value="ECO:0007669"/>
    <property type="project" value="UniProtKB-KW"/>
</dbReference>
<dbReference type="CDD" id="cd18008">
    <property type="entry name" value="DEXDc_SHPRH-like"/>
    <property type="match status" value="1"/>
</dbReference>
<dbReference type="GO" id="GO:0006281">
    <property type="term" value="P:DNA repair"/>
    <property type="evidence" value="ECO:0007669"/>
    <property type="project" value="TreeGrafter"/>
</dbReference>
<dbReference type="EMBL" id="LXJU01000009">
    <property type="protein sequence ID" value="OGE52918.1"/>
    <property type="molecule type" value="Genomic_DNA"/>
</dbReference>
<evidence type="ECO:0000313" key="10">
    <source>
        <dbReference type="EMBL" id="OGE52918.1"/>
    </source>
</evidence>
<accession>A0A1F5LI77</accession>
<comment type="caution">
    <text evidence="10">The sequence shown here is derived from an EMBL/GenBank/DDBJ whole genome shotgun (WGS) entry which is preliminary data.</text>
</comment>
<feature type="compositionally biased region" description="Basic and acidic residues" evidence="7">
    <location>
        <begin position="49"/>
        <end position="61"/>
    </location>
</feature>
<evidence type="ECO:0000256" key="4">
    <source>
        <dbReference type="ARBA" id="ARBA00022806"/>
    </source>
</evidence>
<dbReference type="InterPro" id="IPR050628">
    <property type="entry name" value="SNF2_RAD54_helicase_TF"/>
</dbReference>
<keyword evidence="4" id="KW-0347">Helicase</keyword>
<dbReference type="GO" id="GO:0008270">
    <property type="term" value="F:zinc ion binding"/>
    <property type="evidence" value="ECO:0007669"/>
    <property type="project" value="UniProtKB-KW"/>
</dbReference>
<feature type="compositionally biased region" description="Basic and acidic residues" evidence="7">
    <location>
        <begin position="147"/>
        <end position="182"/>
    </location>
</feature>
<evidence type="ECO:0000256" key="1">
    <source>
        <dbReference type="ARBA" id="ARBA00007025"/>
    </source>
</evidence>
<reference evidence="10 11" key="1">
    <citation type="journal article" date="2016" name="Sci. Rep.">
        <title>Penicillium arizonense, a new, genome sequenced fungal species, reveals a high chemical diversity in secreted metabolites.</title>
        <authorList>
            <person name="Grijseels S."/>
            <person name="Nielsen J.C."/>
            <person name="Randelovic M."/>
            <person name="Nielsen J."/>
            <person name="Nielsen K.F."/>
            <person name="Workman M."/>
            <person name="Frisvad J.C."/>
        </authorList>
    </citation>
    <scope>NUCLEOTIDE SEQUENCE [LARGE SCALE GENOMIC DNA]</scope>
    <source>
        <strain evidence="10 11">CBS 141311</strain>
    </source>
</reference>
<feature type="compositionally biased region" description="Acidic residues" evidence="7">
    <location>
        <begin position="183"/>
        <end position="195"/>
    </location>
</feature>
<evidence type="ECO:0000256" key="2">
    <source>
        <dbReference type="ARBA" id="ARBA00022741"/>
    </source>
</evidence>
<keyword evidence="6" id="KW-0479">Metal-binding</keyword>
<dbReference type="SUPFAM" id="SSF52540">
    <property type="entry name" value="P-loop containing nucleoside triphosphate hydrolases"/>
    <property type="match status" value="2"/>
</dbReference>
<dbReference type="InterPro" id="IPR049730">
    <property type="entry name" value="SNF2/RAD54-like_C"/>
</dbReference>
<dbReference type="InterPro" id="IPR000330">
    <property type="entry name" value="SNF2_N"/>
</dbReference>
<dbReference type="PANTHER" id="PTHR45626:SF17">
    <property type="entry name" value="HELICASE-LIKE TRANSCRIPTION FACTOR"/>
    <property type="match status" value="1"/>
</dbReference>
<dbReference type="Pfam" id="PF00176">
    <property type="entry name" value="SNF2-rel_dom"/>
    <property type="match status" value="1"/>
</dbReference>
<dbReference type="GO" id="GO:0005634">
    <property type="term" value="C:nucleus"/>
    <property type="evidence" value="ECO:0007669"/>
    <property type="project" value="TreeGrafter"/>
</dbReference>
<feature type="compositionally biased region" description="Basic residues" evidence="7">
    <location>
        <begin position="303"/>
        <end position="313"/>
    </location>
</feature>
<feature type="region of interest" description="Disordered" evidence="7">
    <location>
        <begin position="1"/>
        <end position="237"/>
    </location>
</feature>
<feature type="compositionally biased region" description="Acidic residues" evidence="7">
    <location>
        <begin position="204"/>
        <end position="218"/>
    </location>
</feature>
<keyword evidence="5" id="KW-0067">ATP-binding</keyword>
<dbReference type="PROSITE" id="PS50089">
    <property type="entry name" value="ZF_RING_2"/>
    <property type="match status" value="1"/>
</dbReference>
<dbReference type="InterPro" id="IPR001841">
    <property type="entry name" value="Znf_RING"/>
</dbReference>
<feature type="compositionally biased region" description="Acidic residues" evidence="7">
    <location>
        <begin position="107"/>
        <end position="118"/>
    </location>
</feature>
<feature type="compositionally biased region" description="Basic and acidic residues" evidence="7">
    <location>
        <begin position="340"/>
        <end position="352"/>
    </location>
</feature>
<feature type="region of interest" description="Disordered" evidence="7">
    <location>
        <begin position="280"/>
        <end position="324"/>
    </location>
</feature>
<gene>
    <name evidence="10" type="ORF">PENARI_c009G12127</name>
</gene>
<evidence type="ECO:0008006" key="12">
    <source>
        <dbReference type="Google" id="ProtNLM"/>
    </source>
</evidence>
<feature type="compositionally biased region" description="Basic and acidic residues" evidence="7">
    <location>
        <begin position="1"/>
        <end position="10"/>
    </location>
</feature>
<evidence type="ECO:0000313" key="11">
    <source>
        <dbReference type="Proteomes" id="UP000177622"/>
    </source>
</evidence>
<dbReference type="OrthoDB" id="1699231at2759"/>
<evidence type="ECO:0000256" key="7">
    <source>
        <dbReference type="SAM" id="MobiDB-lite"/>
    </source>
</evidence>
<keyword evidence="11" id="KW-1185">Reference proteome</keyword>
<sequence>MDSQDQDHDNGGCSPLSVKQEPGEPENAVPNAGKLHCPKPNPALLETIRANKDRPESRPDNIEQEIPSEQQEEKPHDKQSSLNTQGETPGFDLPGIQNMGDNVVSNEDGDGEEDEEHWETDNGKGSGEDDKQNRETDISEPALKDCTGSKDKDEMPTPNEDRASKPDEEETSKLDEGKSSKPDEDDTFMPDEDEGFMPNGDDTSLPDEIDTSVPDEEDGSKHVPSPANKLWDINPSHDDKARFDLAKQQEAARMSQIEEQRLLDEDLQFEKEMKELNHLVDIDSEMEFQEVSTDDEPQERAPKKPSSKPKPKQATKAQISKKELNRASDIGLRHLLAKHEEQQIQNSSDKKGIKSILQHKTKKSPKKTTRVSNDDIEGLFYHDIVASANANASMAELPGSDKKDKSKALAEIIASLPVSDREEAKSDKKQCIEASRRFQPAAKLVGKAWKIKGLETHLYHYQLLTVAWMRDRENSTDAPNGGLLCDEMGLGKTLTAIANFVEGRSAANSEGPTLIVVPRNLVTHWLNQLTTHCDGKTVNPVAYHAGSRMRASDLGAWFQDQDVVVTTYYEICNSYPTMKPPEGLKTPEGIQEWWQQFYVEHLGAFHEITWHRIILDEAHIIKNPNSKTSIAVRALSATYKWVLTGTPLHNCIEEFYPYFEFIGVPASVPYDAFAQNYCNDGQLSHDRLIAMLRLVLHRKTHDSRMFKLPLIHLPGIAQQEKLLEPNSAEKYLYERIHQFCIDMINGLVSDKGKQFKCFLTMILKLRMFTSHILAAQDMVKRVIDQPGVIQKLKHLAKGQGNSPSASTTKLLIAMKSKVSLPWMSVPTQVEDSFDRPRPPASNINLREKLRAELDSLHQRKRWNERLQHSECPRCGSPPVESVVLTACLHLYCEQCFDELPDEDGNTDTVSRLCRICQMPITEASFYKDISDPVELPKQQCTAQSPETTFMKRKKSTPKKTAKGKAKRQRKSPKVDKRPSKLRIIDGISDEEPDDSSEDEMDLKSDWIRYIGYQMPSTKLDAIKDLVDKWVKEDKKVKIVIFTQFLASMSGKMSFSSREDQVKDFRDDEDIHVLISSLRTGGVGLDLSMANKCIMAYCRLYRIGQVREVEYVKLITKGTIDELLFDIQRRKTKKINTVMSQRALTGTNSMMELLSMFGQVTETPGGAFRISAFNPEEKARFWEPIRKRNDTI</sequence>